<accession>A0A1J7BPM3</accession>
<dbReference type="Pfam" id="PF14322">
    <property type="entry name" value="SusD-like_3"/>
    <property type="match status" value="1"/>
</dbReference>
<evidence type="ECO:0000256" key="1">
    <source>
        <dbReference type="ARBA" id="ARBA00004442"/>
    </source>
</evidence>
<evidence type="ECO:0000259" key="6">
    <source>
        <dbReference type="Pfam" id="PF07980"/>
    </source>
</evidence>
<dbReference type="Gene3D" id="1.25.40.390">
    <property type="match status" value="1"/>
</dbReference>
<dbReference type="InterPro" id="IPR033985">
    <property type="entry name" value="SusD-like_N"/>
</dbReference>
<name>A0A1J7BPM3_FLAJO</name>
<dbReference type="Pfam" id="PF07980">
    <property type="entry name" value="SusD_RagB"/>
    <property type="match status" value="1"/>
</dbReference>
<evidence type="ECO:0000259" key="7">
    <source>
        <dbReference type="Pfam" id="PF14322"/>
    </source>
</evidence>
<dbReference type="AlphaFoldDB" id="A0A1J7BPM3"/>
<dbReference type="InterPro" id="IPR011990">
    <property type="entry name" value="TPR-like_helical_dom_sf"/>
</dbReference>
<dbReference type="Proteomes" id="UP000182826">
    <property type="component" value="Unassembled WGS sequence"/>
</dbReference>
<comment type="similarity">
    <text evidence="2">Belongs to the SusD family.</text>
</comment>
<keyword evidence="5" id="KW-0998">Cell outer membrane</keyword>
<keyword evidence="9" id="KW-1185">Reference proteome</keyword>
<proteinExistence type="inferred from homology"/>
<keyword evidence="3" id="KW-0732">Signal</keyword>
<sequence>MKRIATKNIAQLKIAFKINFHILILMLYSCDSFVEVDLPKSQLTNTAVFQNYTTANAAMADIYAKIRDKGLLTGTVSGISNQLGYYTDELTFYGTSTNPAFAFYSNSVLPSNTTVSTMWNNTYNQIYAVNSVLEGIAVSDFSTTEKAQLQGEAFCIRGLLHFYLTQLFGDIPYIETTDYKLNSTVKRLPIDQVYIHIINDLKNAEQLLPSSYSSSERVRVNSFVAKALLARVYLYTGRWNDAVKMSSEVIDNNSLYLFEETIGKVFLKGSTEAIWQFMPSVAGKNTDEAILFTFTSGPPPLVAMSESLMNSFTANDLRKTNWTTAITTAGKTWYYASKYKESKNTSAAKEYSIILRLTEQYLIRAEANTQLENYQGAREDLNKIRKRAGLSNSVANTKEEFLQTIIEERRKELFTEYGHRFFDLKRTNNLDAVLFAKPGWDTTDRLLPIPESEFIVNPNL</sequence>
<feature type="domain" description="RagB/SusD" evidence="6">
    <location>
        <begin position="320"/>
        <end position="429"/>
    </location>
</feature>
<evidence type="ECO:0000256" key="3">
    <source>
        <dbReference type="ARBA" id="ARBA00022729"/>
    </source>
</evidence>
<protein>
    <submittedName>
        <fullName evidence="8">RagB/SusD family nutrient uptake outer membrane protein</fullName>
    </submittedName>
</protein>
<dbReference type="InterPro" id="IPR012944">
    <property type="entry name" value="SusD_RagB_dom"/>
</dbReference>
<dbReference type="CDD" id="cd08977">
    <property type="entry name" value="SusD"/>
    <property type="match status" value="1"/>
</dbReference>
<evidence type="ECO:0000256" key="2">
    <source>
        <dbReference type="ARBA" id="ARBA00006275"/>
    </source>
</evidence>
<dbReference type="GO" id="GO:0009279">
    <property type="term" value="C:cell outer membrane"/>
    <property type="evidence" value="ECO:0007669"/>
    <property type="project" value="UniProtKB-SubCell"/>
</dbReference>
<comment type="caution">
    <text evidence="8">The sequence shown here is derived from an EMBL/GenBank/DDBJ whole genome shotgun (WGS) entry which is preliminary data.</text>
</comment>
<evidence type="ECO:0000313" key="9">
    <source>
        <dbReference type="Proteomes" id="UP000182826"/>
    </source>
</evidence>
<evidence type="ECO:0000313" key="8">
    <source>
        <dbReference type="EMBL" id="OIV40662.1"/>
    </source>
</evidence>
<dbReference type="EMBL" id="MLFK01000009">
    <property type="protein sequence ID" value="OIV40662.1"/>
    <property type="molecule type" value="Genomic_DNA"/>
</dbReference>
<evidence type="ECO:0000256" key="4">
    <source>
        <dbReference type="ARBA" id="ARBA00023136"/>
    </source>
</evidence>
<keyword evidence="4" id="KW-0472">Membrane</keyword>
<comment type="subcellular location">
    <subcellularLocation>
        <location evidence="1">Cell outer membrane</location>
    </subcellularLocation>
</comment>
<dbReference type="SUPFAM" id="SSF48452">
    <property type="entry name" value="TPR-like"/>
    <property type="match status" value="1"/>
</dbReference>
<evidence type="ECO:0000256" key="5">
    <source>
        <dbReference type="ARBA" id="ARBA00023237"/>
    </source>
</evidence>
<organism evidence="8 9">
    <name type="scientific">Flavobacterium johnsoniae</name>
    <name type="common">Cytophaga johnsonae</name>
    <dbReference type="NCBI Taxonomy" id="986"/>
    <lineage>
        <taxon>Bacteria</taxon>
        <taxon>Pseudomonadati</taxon>
        <taxon>Bacteroidota</taxon>
        <taxon>Flavobacteriia</taxon>
        <taxon>Flavobacteriales</taxon>
        <taxon>Flavobacteriaceae</taxon>
        <taxon>Flavobacterium</taxon>
    </lineage>
</organism>
<reference evidence="8 9" key="1">
    <citation type="submission" date="2016-10" db="EMBL/GenBank/DDBJ databases">
        <title>Draft Genome Sequence of Rhizobacteria Flavobacterium johnsoniae CI04.</title>
        <authorList>
            <person name="Bravo J.I."/>
            <person name="Lozano G.L."/>
            <person name="Handelsman J."/>
        </authorList>
    </citation>
    <scope>NUCLEOTIDE SEQUENCE [LARGE SCALE GENOMIC DNA]</scope>
    <source>
        <strain evidence="8 9">CI04</strain>
    </source>
</reference>
<gene>
    <name evidence="8" type="ORF">BKM63_17530</name>
</gene>
<dbReference type="PROSITE" id="PS51257">
    <property type="entry name" value="PROKAR_LIPOPROTEIN"/>
    <property type="match status" value="1"/>
</dbReference>
<dbReference type="RefSeq" id="WP_071637865.1">
    <property type="nucleotide sequence ID" value="NZ_MLFK01000009.1"/>
</dbReference>
<dbReference type="OrthoDB" id="621570at2"/>
<feature type="domain" description="SusD-like N-terminal" evidence="7">
    <location>
        <begin position="102"/>
        <end position="234"/>
    </location>
</feature>